<evidence type="ECO:0000256" key="1">
    <source>
        <dbReference type="PROSITE-ProRule" id="PRU00169"/>
    </source>
</evidence>
<protein>
    <submittedName>
        <fullName evidence="4">Two component transcriptional regulator, LytTR family</fullName>
    </submittedName>
</protein>
<keyword evidence="1" id="KW-0597">Phosphoprotein</keyword>
<dbReference type="InterPro" id="IPR046947">
    <property type="entry name" value="LytR-like"/>
</dbReference>
<dbReference type="AlphaFoldDB" id="A0A1I2NWL4"/>
<evidence type="ECO:0000259" key="2">
    <source>
        <dbReference type="PROSITE" id="PS50110"/>
    </source>
</evidence>
<dbReference type="Pfam" id="PF04397">
    <property type="entry name" value="LytTR"/>
    <property type="match status" value="1"/>
</dbReference>
<dbReference type="Gene3D" id="2.40.50.1020">
    <property type="entry name" value="LytTr DNA-binding domain"/>
    <property type="match status" value="1"/>
</dbReference>
<dbReference type="GO" id="GO:0003677">
    <property type="term" value="F:DNA binding"/>
    <property type="evidence" value="ECO:0007669"/>
    <property type="project" value="InterPro"/>
</dbReference>
<gene>
    <name evidence="4" type="ORF">SAMN04488033_12540</name>
</gene>
<evidence type="ECO:0000313" key="5">
    <source>
        <dbReference type="Proteomes" id="UP000199116"/>
    </source>
</evidence>
<keyword evidence="5" id="KW-1185">Reference proteome</keyword>
<evidence type="ECO:0000313" key="4">
    <source>
        <dbReference type="EMBL" id="SFG08068.1"/>
    </source>
</evidence>
<dbReference type="PANTHER" id="PTHR37299">
    <property type="entry name" value="TRANSCRIPTIONAL REGULATOR-RELATED"/>
    <property type="match status" value="1"/>
</dbReference>
<feature type="domain" description="HTH LytTR-type" evidence="3">
    <location>
        <begin position="146"/>
        <end position="239"/>
    </location>
</feature>
<dbReference type="Gene3D" id="3.40.50.2300">
    <property type="match status" value="1"/>
</dbReference>
<dbReference type="InterPro" id="IPR001789">
    <property type="entry name" value="Sig_transdc_resp-reg_receiver"/>
</dbReference>
<dbReference type="Proteomes" id="UP000199116">
    <property type="component" value="Unassembled WGS sequence"/>
</dbReference>
<dbReference type="SMART" id="SM00850">
    <property type="entry name" value="LytTR"/>
    <property type="match status" value="1"/>
</dbReference>
<reference evidence="5" key="1">
    <citation type="submission" date="2016-10" db="EMBL/GenBank/DDBJ databases">
        <authorList>
            <person name="Varghese N."/>
            <person name="Submissions S."/>
        </authorList>
    </citation>
    <scope>NUCLEOTIDE SEQUENCE [LARGE SCALE GENOMIC DNA]</scope>
    <source>
        <strain evidence="5">DSM 23515</strain>
    </source>
</reference>
<dbReference type="RefSeq" id="WP_093305920.1">
    <property type="nucleotide sequence ID" value="NZ_FOOH01000025.1"/>
</dbReference>
<dbReference type="Pfam" id="PF00072">
    <property type="entry name" value="Response_reg"/>
    <property type="match status" value="1"/>
</dbReference>
<dbReference type="EMBL" id="FOOH01000025">
    <property type="protein sequence ID" value="SFG08068.1"/>
    <property type="molecule type" value="Genomic_DNA"/>
</dbReference>
<dbReference type="SMART" id="SM00448">
    <property type="entry name" value="REC"/>
    <property type="match status" value="1"/>
</dbReference>
<name>A0A1I2NWL4_9FLAO</name>
<accession>A0A1I2NWL4</accession>
<sequence length="254" mass="29451">MKVAIIDDEVHCVEGLVLHLRKNFPDAEIIYKGTRPESALEVLPNTKVDLIFLDVEMPGMNGFELLDQLPETNFDVIFTTAYSQYAAQAFKAKAVNYLLKPIDETEFREAILDWQEERKKKNNLSSEKISDLLTYMRREGILKNKIALPVADGYEFIETNEILYAQSQNNYTQLFLSDKRKLVLSKTLKEFEKLLDKYFFIRIHKSYLINPNYMKKYYKNDGGYLVMQDGKAIPVSKTKKDLITSLFDAITKTS</sequence>
<dbReference type="PROSITE" id="PS50930">
    <property type="entry name" value="HTH_LYTTR"/>
    <property type="match status" value="1"/>
</dbReference>
<dbReference type="PANTHER" id="PTHR37299:SF1">
    <property type="entry name" value="STAGE 0 SPORULATION PROTEIN A HOMOLOG"/>
    <property type="match status" value="1"/>
</dbReference>
<proteinExistence type="predicted"/>
<feature type="modified residue" description="4-aspartylphosphate" evidence="1">
    <location>
        <position position="54"/>
    </location>
</feature>
<evidence type="ECO:0000259" key="3">
    <source>
        <dbReference type="PROSITE" id="PS50930"/>
    </source>
</evidence>
<feature type="domain" description="Response regulatory" evidence="2">
    <location>
        <begin position="2"/>
        <end position="115"/>
    </location>
</feature>
<dbReference type="PROSITE" id="PS50110">
    <property type="entry name" value="RESPONSE_REGULATORY"/>
    <property type="match status" value="1"/>
</dbReference>
<organism evidence="4 5">
    <name type="scientific">Salegentibacter agarivorans</name>
    <dbReference type="NCBI Taxonomy" id="345907"/>
    <lineage>
        <taxon>Bacteria</taxon>
        <taxon>Pseudomonadati</taxon>
        <taxon>Bacteroidota</taxon>
        <taxon>Flavobacteriia</taxon>
        <taxon>Flavobacteriales</taxon>
        <taxon>Flavobacteriaceae</taxon>
        <taxon>Salegentibacter</taxon>
    </lineage>
</organism>
<dbReference type="InterPro" id="IPR007492">
    <property type="entry name" value="LytTR_DNA-bd_dom"/>
</dbReference>
<dbReference type="InterPro" id="IPR011006">
    <property type="entry name" value="CheY-like_superfamily"/>
</dbReference>
<dbReference type="GO" id="GO:0000156">
    <property type="term" value="F:phosphorelay response regulator activity"/>
    <property type="evidence" value="ECO:0007669"/>
    <property type="project" value="InterPro"/>
</dbReference>
<dbReference type="SUPFAM" id="SSF52172">
    <property type="entry name" value="CheY-like"/>
    <property type="match status" value="1"/>
</dbReference>